<protein>
    <submittedName>
        <fullName evidence="2">DDE_Tnp_1_7 domain-containing protein</fullName>
    </submittedName>
</protein>
<reference evidence="2" key="1">
    <citation type="submission" date="2016-11" db="UniProtKB">
        <authorList>
            <consortium name="WormBaseParasite"/>
        </authorList>
    </citation>
    <scope>IDENTIFICATION</scope>
</reference>
<evidence type="ECO:0000313" key="1">
    <source>
        <dbReference type="Proteomes" id="UP000095281"/>
    </source>
</evidence>
<evidence type="ECO:0000313" key="2">
    <source>
        <dbReference type="WBParaSite" id="MhA1_Contig91.frz3.gene18"/>
    </source>
</evidence>
<dbReference type="Proteomes" id="UP000095281">
    <property type="component" value="Unplaced"/>
</dbReference>
<dbReference type="WBParaSite" id="MhA1_Contig91.frz3.gene18">
    <property type="protein sequence ID" value="MhA1_Contig91.frz3.gene18"/>
    <property type="gene ID" value="MhA1_Contig91.frz3.gene18"/>
</dbReference>
<proteinExistence type="predicted"/>
<organism evidence="1 2">
    <name type="scientific">Meloidogyne hapla</name>
    <name type="common">Root-knot nematode worm</name>
    <dbReference type="NCBI Taxonomy" id="6305"/>
    <lineage>
        <taxon>Eukaryota</taxon>
        <taxon>Metazoa</taxon>
        <taxon>Ecdysozoa</taxon>
        <taxon>Nematoda</taxon>
        <taxon>Chromadorea</taxon>
        <taxon>Rhabditida</taxon>
        <taxon>Tylenchina</taxon>
        <taxon>Tylenchomorpha</taxon>
        <taxon>Tylenchoidea</taxon>
        <taxon>Meloidogynidae</taxon>
        <taxon>Meloidogyninae</taxon>
        <taxon>Meloidogyne</taxon>
    </lineage>
</organism>
<sequence length="84" mass="9708">MTIADVHNADLLMSACIPMVRNHVRQLMASQEWADMKANNTHLLNSVLEKVVIVINEKNLPPPHKNLQPPQKRIRLNEMYYHPS</sequence>
<name>A0A1I8C0Z9_MELHA</name>
<accession>A0A1I8C0Z9</accession>
<dbReference type="Gene3D" id="1.25.40.420">
    <property type="match status" value="1"/>
</dbReference>
<keyword evidence="1" id="KW-1185">Reference proteome</keyword>
<dbReference type="AlphaFoldDB" id="A0A1I8C0Z9"/>